<dbReference type="EMBL" id="JAKEKT020000094">
    <property type="protein sequence ID" value="KAL1636994.1"/>
    <property type="molecule type" value="Genomic_DNA"/>
</dbReference>
<proteinExistence type="predicted"/>
<keyword evidence="4" id="KW-1185">Reference proteome</keyword>
<keyword evidence="2" id="KW-0472">Membrane</keyword>
<accession>A0ABR3TBQ0</accession>
<evidence type="ECO:0000256" key="2">
    <source>
        <dbReference type="SAM" id="Phobius"/>
    </source>
</evidence>
<dbReference type="Proteomes" id="UP001521184">
    <property type="component" value="Unassembled WGS sequence"/>
</dbReference>
<dbReference type="Pfam" id="PF14022">
    <property type="entry name" value="DUF4238"/>
    <property type="match status" value="1"/>
</dbReference>
<evidence type="ECO:0000256" key="1">
    <source>
        <dbReference type="SAM" id="MobiDB-lite"/>
    </source>
</evidence>
<keyword evidence="2" id="KW-0812">Transmembrane</keyword>
<gene>
    <name evidence="3" type="ORF">SLS58_009520</name>
</gene>
<sequence length="549" mass="62574">MYLSFCTPSDPGDEFLLTENAYDIYEGPVSHTTNPFTGENHTTACTEYHNFSAVSPKVMMVLRSTLLPNDEEDGVPGTRESRLLQRELHRRLHTEYDMTGSLLEDLPVAKARNSYTRFVDGAPFLVDGDDGTPRADHRFDFPLFPLSSNHVQKINAVILNESHDTSAVVFADPAAARRAIDFYLADPCDVAGAYPLKIVSDPYDRVLLQLQKLERAAALLGSSVRLMYNVHVDDSGRDFLFEQAVLERLRRDAGGAGYTGSQFTPPPRWQYQHLLLDISEYMKMTKEERRRWERREPEKKGSDRKELKKKEAEKEEPKEEAEKKELERNQVEKTARGESARMSDEEYAQGLEIMAKALKGVKDLENDAHWVQSKHQQALDILRLQAEKTQAEETEAEKVHEERTREMRYELISRFVLLVPLILLGVIYYCLFYYLWKSCSRIRSFLPRRIEQRRPLTTEPGLAEAANKAADGRADAGLDSSAAVPADSPSGSENDDEASVRNLVLMVLAALATLISAIVVFRYVFYWCENLERQIENFVSSGWKTGRLY</sequence>
<feature type="transmembrane region" description="Helical" evidence="2">
    <location>
        <begin position="415"/>
        <end position="436"/>
    </location>
</feature>
<protein>
    <recommendedName>
        <fullName evidence="5">Transmembrane protein</fullName>
    </recommendedName>
</protein>
<dbReference type="InterPro" id="IPR025332">
    <property type="entry name" value="DUF4238"/>
</dbReference>
<keyword evidence="2" id="KW-1133">Transmembrane helix</keyword>
<evidence type="ECO:0000313" key="3">
    <source>
        <dbReference type="EMBL" id="KAL1636994.1"/>
    </source>
</evidence>
<feature type="region of interest" description="Disordered" evidence="1">
    <location>
        <begin position="287"/>
        <end position="343"/>
    </location>
</feature>
<name>A0ABR3TBQ0_9PEZI</name>
<organism evidence="3 4">
    <name type="scientific">Diplodia intermedia</name>
    <dbReference type="NCBI Taxonomy" id="856260"/>
    <lineage>
        <taxon>Eukaryota</taxon>
        <taxon>Fungi</taxon>
        <taxon>Dikarya</taxon>
        <taxon>Ascomycota</taxon>
        <taxon>Pezizomycotina</taxon>
        <taxon>Dothideomycetes</taxon>
        <taxon>Dothideomycetes incertae sedis</taxon>
        <taxon>Botryosphaeriales</taxon>
        <taxon>Botryosphaeriaceae</taxon>
        <taxon>Diplodia</taxon>
    </lineage>
</organism>
<evidence type="ECO:0000313" key="4">
    <source>
        <dbReference type="Proteomes" id="UP001521184"/>
    </source>
</evidence>
<evidence type="ECO:0008006" key="5">
    <source>
        <dbReference type="Google" id="ProtNLM"/>
    </source>
</evidence>
<reference evidence="3 4" key="1">
    <citation type="journal article" date="2023" name="Plant Dis.">
        <title>First Report of Diplodia intermedia Causing Canker and Dieback Diseases on Apple Trees in Canada.</title>
        <authorList>
            <person name="Ellouze W."/>
            <person name="Ilyukhin E."/>
            <person name="Sulman M."/>
            <person name="Ali S."/>
        </authorList>
    </citation>
    <scope>NUCLEOTIDE SEQUENCE [LARGE SCALE GENOMIC DNA]</scope>
    <source>
        <strain evidence="3 4">M45-28</strain>
    </source>
</reference>
<feature type="transmembrane region" description="Helical" evidence="2">
    <location>
        <begin position="503"/>
        <end position="525"/>
    </location>
</feature>
<comment type="caution">
    <text evidence="3">The sequence shown here is derived from an EMBL/GenBank/DDBJ whole genome shotgun (WGS) entry which is preliminary data.</text>
</comment>